<dbReference type="Gene3D" id="3.30.530.20">
    <property type="match status" value="1"/>
</dbReference>
<evidence type="ECO:0000313" key="1">
    <source>
        <dbReference type="EMBL" id="PQM53566.1"/>
    </source>
</evidence>
<accession>A0A9X7IQX3</accession>
<dbReference type="EMBL" id="PUEV01000014">
    <property type="protein sequence ID" value="PQM53566.1"/>
    <property type="molecule type" value="Genomic_DNA"/>
</dbReference>
<keyword evidence="2" id="KW-1185">Reference proteome</keyword>
<gene>
    <name evidence="1" type="ORF">C5U48_03530</name>
</gene>
<dbReference type="Proteomes" id="UP000237911">
    <property type="component" value="Unassembled WGS sequence"/>
</dbReference>
<protein>
    <submittedName>
        <fullName evidence="1">SRPBCC family protein</fullName>
    </submittedName>
</protein>
<dbReference type="Pfam" id="PF10604">
    <property type="entry name" value="Polyketide_cyc2"/>
    <property type="match status" value="1"/>
</dbReference>
<sequence length="167" mass="18518">MEWTGAVYADAPTVEVSTWIDAPPERVWELASDIHAVAESSQELQRVEWADGDGPRLGARFTGYNRHPALGEWSTISEVVEFEPLTVFGWAVSDPVNPTSSWRLSLTPEGTGTRLTEWMQLGPAPSGLSLAISAMPDKEQKIVFVRLREFEAGMTATLDHLKQRAEH</sequence>
<comment type="caution">
    <text evidence="1">The sequence shown here is derived from an EMBL/GenBank/DDBJ whole genome shotgun (WGS) entry which is preliminary data.</text>
</comment>
<evidence type="ECO:0000313" key="2">
    <source>
        <dbReference type="Proteomes" id="UP000237911"/>
    </source>
</evidence>
<proteinExistence type="predicted"/>
<dbReference type="InterPro" id="IPR023393">
    <property type="entry name" value="START-like_dom_sf"/>
</dbReference>
<dbReference type="CDD" id="cd07812">
    <property type="entry name" value="SRPBCC"/>
    <property type="match status" value="1"/>
</dbReference>
<name>A0A9X7IQX3_9MYCO</name>
<dbReference type="SUPFAM" id="SSF55961">
    <property type="entry name" value="Bet v1-like"/>
    <property type="match status" value="1"/>
</dbReference>
<dbReference type="AlphaFoldDB" id="A0A9X7IQX3"/>
<dbReference type="InterPro" id="IPR019587">
    <property type="entry name" value="Polyketide_cyclase/dehydratase"/>
</dbReference>
<reference evidence="1 2" key="1">
    <citation type="submission" date="2018-02" db="EMBL/GenBank/DDBJ databases">
        <title>Draft genome sequence of Mycobacterium virginiense isolated from mud of a swine farm in Japan.</title>
        <authorList>
            <person name="Ohya K."/>
        </authorList>
    </citation>
    <scope>NUCLEOTIDE SEQUENCE [LARGE SCALE GENOMIC DNA]</scope>
    <source>
        <strain evidence="1 2">GF75</strain>
    </source>
</reference>
<organism evidence="1 2">
    <name type="scientific">Mycolicibacter virginiensis</name>
    <dbReference type="NCBI Taxonomy" id="1795032"/>
    <lineage>
        <taxon>Bacteria</taxon>
        <taxon>Bacillati</taxon>
        <taxon>Actinomycetota</taxon>
        <taxon>Actinomycetes</taxon>
        <taxon>Mycobacteriales</taxon>
        <taxon>Mycobacteriaceae</taxon>
        <taxon>Mycolicibacter</taxon>
    </lineage>
</organism>
<dbReference type="RefSeq" id="WP_024440847.1">
    <property type="nucleotide sequence ID" value="NZ_PUEV01000014.1"/>
</dbReference>